<feature type="domain" description="Carrier" evidence="1">
    <location>
        <begin position="14"/>
        <end position="73"/>
    </location>
</feature>
<organism evidence="2 3">
    <name type="scientific">Nonomuraea maheshkhaliensis</name>
    <dbReference type="NCBI Taxonomy" id="419590"/>
    <lineage>
        <taxon>Bacteria</taxon>
        <taxon>Bacillati</taxon>
        <taxon>Actinomycetota</taxon>
        <taxon>Actinomycetes</taxon>
        <taxon>Streptosporangiales</taxon>
        <taxon>Streptosporangiaceae</taxon>
        <taxon>Nonomuraea</taxon>
    </lineage>
</organism>
<sequence length="83" mass="8972">MSPQQARELVERALAQVAPDADLAALPPDADFRDLLELDSLDFLSFVETLSDISAYRIEEDDYAAFSSVAGGARFLAAHAGTR</sequence>
<comment type="caution">
    <text evidence="2">The sequence shown here is derived from an EMBL/GenBank/DDBJ whole genome shotgun (WGS) entry which is preliminary data.</text>
</comment>
<name>A0ABN2F967_9ACTN</name>
<dbReference type="EMBL" id="BAAAMU010000023">
    <property type="protein sequence ID" value="GAA1636234.1"/>
    <property type="molecule type" value="Genomic_DNA"/>
</dbReference>
<evidence type="ECO:0000313" key="3">
    <source>
        <dbReference type="Proteomes" id="UP001500064"/>
    </source>
</evidence>
<dbReference type="SUPFAM" id="SSF47336">
    <property type="entry name" value="ACP-like"/>
    <property type="match status" value="1"/>
</dbReference>
<protein>
    <recommendedName>
        <fullName evidence="1">Carrier domain-containing protein</fullName>
    </recommendedName>
</protein>
<dbReference type="RefSeq" id="WP_346106204.1">
    <property type="nucleotide sequence ID" value="NZ_BAAAMU010000023.1"/>
</dbReference>
<dbReference type="InterPro" id="IPR036736">
    <property type="entry name" value="ACP-like_sf"/>
</dbReference>
<accession>A0ABN2F967</accession>
<proteinExistence type="predicted"/>
<dbReference type="Proteomes" id="UP001500064">
    <property type="component" value="Unassembled WGS sequence"/>
</dbReference>
<dbReference type="InterPro" id="IPR009081">
    <property type="entry name" value="PP-bd_ACP"/>
</dbReference>
<gene>
    <name evidence="2" type="ORF">GCM10009733_036750</name>
</gene>
<dbReference type="Gene3D" id="1.10.1200.10">
    <property type="entry name" value="ACP-like"/>
    <property type="match status" value="1"/>
</dbReference>
<reference evidence="2 3" key="1">
    <citation type="journal article" date="2019" name="Int. J. Syst. Evol. Microbiol.">
        <title>The Global Catalogue of Microorganisms (GCM) 10K type strain sequencing project: providing services to taxonomists for standard genome sequencing and annotation.</title>
        <authorList>
            <consortium name="The Broad Institute Genomics Platform"/>
            <consortium name="The Broad Institute Genome Sequencing Center for Infectious Disease"/>
            <person name="Wu L."/>
            <person name="Ma J."/>
        </authorList>
    </citation>
    <scope>NUCLEOTIDE SEQUENCE [LARGE SCALE GENOMIC DNA]</scope>
    <source>
        <strain evidence="2 3">JCM 13929</strain>
    </source>
</reference>
<dbReference type="Pfam" id="PF00550">
    <property type="entry name" value="PP-binding"/>
    <property type="match status" value="1"/>
</dbReference>
<evidence type="ECO:0000313" key="2">
    <source>
        <dbReference type="EMBL" id="GAA1636234.1"/>
    </source>
</evidence>
<evidence type="ECO:0000259" key="1">
    <source>
        <dbReference type="Pfam" id="PF00550"/>
    </source>
</evidence>
<keyword evidence="3" id="KW-1185">Reference proteome</keyword>